<feature type="domain" description="PpiC" evidence="11">
    <location>
        <begin position="349"/>
        <end position="447"/>
    </location>
</feature>
<keyword evidence="5" id="KW-1133">Transmembrane helix</keyword>
<keyword evidence="13" id="KW-1185">Reference proteome</keyword>
<evidence type="ECO:0000256" key="6">
    <source>
        <dbReference type="ARBA" id="ARBA00023136"/>
    </source>
</evidence>
<dbReference type="AlphaFoldDB" id="A0A6I4I489"/>
<evidence type="ECO:0000256" key="8">
    <source>
        <dbReference type="ARBA" id="ARBA00038408"/>
    </source>
</evidence>
<evidence type="ECO:0000256" key="5">
    <source>
        <dbReference type="ARBA" id="ARBA00022989"/>
    </source>
</evidence>
<dbReference type="Pfam" id="PF13616">
    <property type="entry name" value="Rotamase_3"/>
    <property type="match status" value="1"/>
</dbReference>
<evidence type="ECO:0000256" key="7">
    <source>
        <dbReference type="ARBA" id="ARBA00023186"/>
    </source>
</evidence>
<dbReference type="EMBL" id="CP066775">
    <property type="protein sequence ID" value="QQL48809.1"/>
    <property type="molecule type" value="Genomic_DNA"/>
</dbReference>
<dbReference type="InterPro" id="IPR052029">
    <property type="entry name" value="PpiD_chaperone"/>
</dbReference>
<gene>
    <name evidence="12" type="ORF">GO620_011535</name>
</gene>
<name>A0A6I4I489_9SPHI</name>
<dbReference type="InterPro" id="IPR023058">
    <property type="entry name" value="PPIase_PpiC_CS"/>
</dbReference>
<dbReference type="Proteomes" id="UP000429232">
    <property type="component" value="Chromosome"/>
</dbReference>
<accession>A0A6I4I489</accession>
<evidence type="ECO:0000256" key="2">
    <source>
        <dbReference type="ARBA" id="ARBA00022475"/>
    </source>
</evidence>
<evidence type="ECO:0000256" key="3">
    <source>
        <dbReference type="ARBA" id="ARBA00022519"/>
    </source>
</evidence>
<dbReference type="GO" id="GO:0005886">
    <property type="term" value="C:plasma membrane"/>
    <property type="evidence" value="ECO:0007669"/>
    <property type="project" value="UniProtKB-SubCell"/>
</dbReference>
<dbReference type="InterPro" id="IPR027304">
    <property type="entry name" value="Trigger_fact/SurA_dom_sf"/>
</dbReference>
<dbReference type="InterPro" id="IPR000297">
    <property type="entry name" value="PPIase_PpiC"/>
</dbReference>
<keyword evidence="4" id="KW-0812">Transmembrane</keyword>
<keyword evidence="3" id="KW-0997">Cell inner membrane</keyword>
<protein>
    <recommendedName>
        <fullName evidence="9">Periplasmic chaperone PpiD</fullName>
    </recommendedName>
    <alternativeName>
        <fullName evidence="10">Periplasmic folding chaperone</fullName>
    </alternativeName>
</protein>
<evidence type="ECO:0000313" key="12">
    <source>
        <dbReference type="EMBL" id="QQL48809.1"/>
    </source>
</evidence>
<dbReference type="PANTHER" id="PTHR47529">
    <property type="entry name" value="PEPTIDYL-PROLYL CIS-TRANS ISOMERASE D"/>
    <property type="match status" value="1"/>
</dbReference>
<dbReference type="SUPFAM" id="SSF54534">
    <property type="entry name" value="FKBP-like"/>
    <property type="match status" value="1"/>
</dbReference>
<evidence type="ECO:0000256" key="10">
    <source>
        <dbReference type="ARBA" id="ARBA00042775"/>
    </source>
</evidence>
<keyword evidence="6" id="KW-0472">Membrane</keyword>
<comment type="similarity">
    <text evidence="8">Belongs to the PpiD chaperone family.</text>
</comment>
<organism evidence="12 13">
    <name type="scientific">Mucilaginibacter ginkgonis</name>
    <dbReference type="NCBI Taxonomy" id="2682091"/>
    <lineage>
        <taxon>Bacteria</taxon>
        <taxon>Pseudomonadati</taxon>
        <taxon>Bacteroidota</taxon>
        <taxon>Sphingobacteriia</taxon>
        <taxon>Sphingobacteriales</taxon>
        <taxon>Sphingobacteriaceae</taxon>
        <taxon>Mucilaginibacter</taxon>
    </lineage>
</organism>
<proteinExistence type="inferred from homology"/>
<keyword evidence="2" id="KW-1003">Cell membrane</keyword>
<keyword evidence="7" id="KW-0143">Chaperone</keyword>
<evidence type="ECO:0000259" key="11">
    <source>
        <dbReference type="PROSITE" id="PS50198"/>
    </source>
</evidence>
<reference evidence="12 13" key="1">
    <citation type="submission" date="2020-12" db="EMBL/GenBank/DDBJ databases">
        <title>HMF7856_wgs.fasta genome submission.</title>
        <authorList>
            <person name="Kang H."/>
            <person name="Kim H."/>
            <person name="Joh K."/>
        </authorList>
    </citation>
    <scope>NUCLEOTIDE SEQUENCE [LARGE SCALE GENOMIC DNA]</scope>
    <source>
        <strain evidence="12 13">HMF7856</strain>
    </source>
</reference>
<dbReference type="GO" id="GO:0003755">
    <property type="term" value="F:peptidyl-prolyl cis-trans isomerase activity"/>
    <property type="evidence" value="ECO:0007669"/>
    <property type="project" value="InterPro"/>
</dbReference>
<evidence type="ECO:0000256" key="9">
    <source>
        <dbReference type="ARBA" id="ARBA00040743"/>
    </source>
</evidence>
<evidence type="ECO:0000256" key="1">
    <source>
        <dbReference type="ARBA" id="ARBA00004382"/>
    </source>
</evidence>
<comment type="subcellular location">
    <subcellularLocation>
        <location evidence="1">Cell inner membrane</location>
        <topology evidence="1">Single-pass type II membrane protein</topology>
        <orientation evidence="1">Periplasmic side</orientation>
    </subcellularLocation>
</comment>
<dbReference type="PROSITE" id="PS01096">
    <property type="entry name" value="PPIC_PPIASE_1"/>
    <property type="match status" value="1"/>
</dbReference>
<dbReference type="Gene3D" id="3.10.50.40">
    <property type="match status" value="1"/>
</dbReference>
<dbReference type="PROSITE" id="PS50198">
    <property type="entry name" value="PPIC_PPIASE_2"/>
    <property type="match status" value="1"/>
</dbReference>
<sequence length="705" mass="76961">MGVMTFLRNRMGIILVVLIGFALFAFIASEVVQYGRSFMSGDQTTIGEIGGEKIPYDEFNKRLDQNSKQYQQQFGQNLTPQLTAYVQNITWNQFLTQTLLTKEESKLGITVGNDESYNMTHGANLDPEVARYFTNQQTGQVDRDQLNRFLASIKSLPASDPTRAQWSLFLTGRIEAKRSERYLSLVRNGLYVNSLDAKDDYENKNKLANFKYIALPFSGVADNKVNPTESDYQAYYDEHKAQFKIPNELRSFEYVTFNAAPSKEDSLAVKEQADKLAADFKAAKSDSDFVQINAIDVANKAELKFQKKGQLEPKLDSVMFTVSKGFVYGPYLSNGSYKVSKLVDVQTGPDSVKASHILLNPATEGGLPKTQAKADSIKKLLVAGKSFADLAKMYSVDKGSADKGGSLGTFGRGAMVPVFEDAAFNGKPGEIKIVTSQFGVHIIKIEALKGSAKVVKVATVDRPLLASSKTQSLAFGKAQSFLSNANGDNFNAEAKKEGLVIKTATDVDGLAMQTPGLDNAREVVKWAFKADKNAVSDKAFTVGTQYVIPHLTQVKPAGTLSLDLVKAQIKPAVINQVKAKMLAEKMDAALNGASSIDQAAQKAGVQVVPLQNIVFANPVLPGVAQENKLVGSVFGSQPNKLSKTIKGDQGVYAFVVDGFTNPPAMTSAVRQREQIQQALIQRSESQVFDALKDKGNVKDYRAKFL</sequence>
<dbReference type="SUPFAM" id="SSF109998">
    <property type="entry name" value="Triger factor/SurA peptide-binding domain-like"/>
    <property type="match status" value="1"/>
</dbReference>
<dbReference type="InterPro" id="IPR046357">
    <property type="entry name" value="PPIase_dom_sf"/>
</dbReference>
<dbReference type="KEGG" id="mgik:GO620_011535"/>
<dbReference type="Pfam" id="PF13623">
    <property type="entry name" value="SurA_N_2"/>
    <property type="match status" value="1"/>
</dbReference>
<dbReference type="PANTHER" id="PTHR47529:SF1">
    <property type="entry name" value="PERIPLASMIC CHAPERONE PPID"/>
    <property type="match status" value="1"/>
</dbReference>
<evidence type="ECO:0000313" key="13">
    <source>
        <dbReference type="Proteomes" id="UP000429232"/>
    </source>
</evidence>
<evidence type="ECO:0000256" key="4">
    <source>
        <dbReference type="ARBA" id="ARBA00022692"/>
    </source>
</evidence>